<evidence type="ECO:0000256" key="6">
    <source>
        <dbReference type="ARBA" id="ARBA00023212"/>
    </source>
</evidence>
<dbReference type="GO" id="GO:1905349">
    <property type="term" value="P:ciliary transition zone assembly"/>
    <property type="evidence" value="ECO:0007669"/>
    <property type="project" value="TreeGrafter"/>
</dbReference>
<organism evidence="10 11">
    <name type="scientific">Falco tinnunculus</name>
    <name type="common">Common kestrel</name>
    <dbReference type="NCBI Taxonomy" id="100819"/>
    <lineage>
        <taxon>Eukaryota</taxon>
        <taxon>Metazoa</taxon>
        <taxon>Chordata</taxon>
        <taxon>Craniata</taxon>
        <taxon>Vertebrata</taxon>
        <taxon>Euteleostomi</taxon>
        <taxon>Archelosauria</taxon>
        <taxon>Archosauria</taxon>
        <taxon>Dinosauria</taxon>
        <taxon>Saurischia</taxon>
        <taxon>Theropoda</taxon>
        <taxon>Coelurosauria</taxon>
        <taxon>Aves</taxon>
        <taxon>Neognathae</taxon>
        <taxon>Neoaves</taxon>
        <taxon>Telluraves</taxon>
        <taxon>Australaves</taxon>
        <taxon>Falconiformes</taxon>
        <taxon>Falconidae</taxon>
        <taxon>Falco</taxon>
    </lineage>
</organism>
<keyword evidence="4" id="KW-0970">Cilium biogenesis/degradation</keyword>
<evidence type="ECO:0000256" key="8">
    <source>
        <dbReference type="SAM" id="Coils"/>
    </source>
</evidence>
<proteinExistence type="predicted"/>
<evidence type="ECO:0000256" key="1">
    <source>
        <dbReference type="ARBA" id="ARBA00004120"/>
    </source>
</evidence>
<feature type="coiled-coil region" evidence="8">
    <location>
        <begin position="93"/>
        <end position="549"/>
    </location>
</feature>
<keyword evidence="5 8" id="KW-0175">Coiled coil</keyword>
<dbReference type="PANTHER" id="PTHR18879:SF20">
    <property type="entry name" value="CENTROSOMAL PROTEIN OF 290 KDA"/>
    <property type="match status" value="1"/>
</dbReference>
<comment type="subcellular location">
    <subcellularLocation>
        <location evidence="1">Cytoplasm</location>
        <location evidence="1">Cytoskeleton</location>
        <location evidence="1">Cilium basal body</location>
    </subcellularLocation>
    <subcellularLocation>
        <location evidence="2">Cytoplasm</location>
        <location evidence="2">Cytoskeleton</location>
        <location evidence="2">Microtubule organizing center</location>
        <location evidence="2">Centrosome</location>
    </subcellularLocation>
</comment>
<feature type="coiled-coil region" evidence="8">
    <location>
        <begin position="679"/>
        <end position="720"/>
    </location>
</feature>
<evidence type="ECO:0000256" key="3">
    <source>
        <dbReference type="ARBA" id="ARBA00022490"/>
    </source>
</evidence>
<name>A0A8C4XN96_FALTI</name>
<feature type="coiled-coil region" evidence="8">
    <location>
        <begin position="751"/>
        <end position="792"/>
    </location>
</feature>
<feature type="coiled-coil region" evidence="8">
    <location>
        <begin position="1416"/>
        <end position="1450"/>
    </location>
</feature>
<dbReference type="GO" id="GO:0097711">
    <property type="term" value="P:ciliary basal body-plasma membrane docking"/>
    <property type="evidence" value="ECO:0007669"/>
    <property type="project" value="TreeGrafter"/>
</dbReference>
<dbReference type="InterPro" id="IPR026201">
    <property type="entry name" value="Cep290"/>
</dbReference>
<dbReference type="GO" id="GO:0043010">
    <property type="term" value="P:camera-type eye development"/>
    <property type="evidence" value="ECO:0007669"/>
    <property type="project" value="TreeGrafter"/>
</dbReference>
<dbReference type="Proteomes" id="UP000694562">
    <property type="component" value="Unplaced"/>
</dbReference>
<evidence type="ECO:0000313" key="10">
    <source>
        <dbReference type="Ensembl" id="ENSFTIP00000010067.1"/>
    </source>
</evidence>
<reference evidence="10" key="2">
    <citation type="submission" date="2025-09" db="UniProtKB">
        <authorList>
            <consortium name="Ensembl"/>
        </authorList>
    </citation>
    <scope>IDENTIFICATION</scope>
</reference>
<evidence type="ECO:0000256" key="2">
    <source>
        <dbReference type="ARBA" id="ARBA00004300"/>
    </source>
</evidence>
<keyword evidence="3" id="KW-0963">Cytoplasm</keyword>
<accession>A0A8C4XN96</accession>
<feature type="coiled-coil region" evidence="8">
    <location>
        <begin position="918"/>
        <end position="983"/>
    </location>
</feature>
<dbReference type="InterPro" id="IPR032321">
    <property type="entry name" value="Cep209_CC5"/>
</dbReference>
<feature type="coiled-coil region" evidence="8">
    <location>
        <begin position="597"/>
        <end position="638"/>
    </location>
</feature>
<feature type="coiled-coil region" evidence="8">
    <location>
        <begin position="2245"/>
        <end position="2317"/>
    </location>
</feature>
<evidence type="ECO:0000256" key="5">
    <source>
        <dbReference type="ARBA" id="ARBA00023054"/>
    </source>
</evidence>
<dbReference type="Pfam" id="PF16574">
    <property type="entry name" value="CEP209_CC5"/>
    <property type="match status" value="1"/>
</dbReference>
<sequence>MAPILDWKKLMKVDPDALPHQEERADRLLETVSKVLREKTEDKGFMKAQEVELALEEVEKAGEEQAKCGRTVLYLCYFNIFKMAQRSAGGRDTRFLRDEIRQLEKQLEQKERQLTDTEKELEKEKKMNEQLALRNEDAENENIKLRREFGLLSVQNEQLRQDLVDYQRQIDSQKETILSRREEDSDYRSQLSKKNFELVQYLDEIQNLTEANEELDIQNQEMRKNLEESVQEMEKMTDEYNKMKLIVQQSDIVMDQLRKEKEQYKFQIQELSDQLKAKNEEDDPLMAAVNAKVEEWKKILASKDDELLEYQQTLFNLKEKMKMAQLDVDRNSILALQQGVQERDAQIKLLTEQVEQYTKEMEQNAFVIEELKNDLQKDKGHSSLAQQNHTGDMQEKLKMLEERTKEAEKSAELAEADAREKDKELVETLKRMRDYELGIYGLEEAVAEIKDLKKQIKIRDHEIETLIQEVNKLELKINDFLDENEELRERLGLEPKTMIDLNEFRNSKALKQQQYRLENQILLQEIERLEEERIELKKQVRKLAQEKGRRVAMIGRIFFLQTVLSKTCCLYLQIKLCYIYSINEYLENELSVRERDLENNRTVIAKFQSKLKELSEENKQLEQGMKEILQAVKEMQKDPNVKAGETALIIPSLDRLVNAMELKNSEGTFDASVHLKAQVDQLTGRNEELRQVLKQTQKEATDFSNQLTNANEKIAQLKNEICLLRQSEGANIVFQAVNLPEGMVPSSVNVINSLNEYLIHLIQELENKEQLLKQLEDAVEDYKRKFAVVRHQQGLLYKEYQRYCSCVCIFYYKKIFWTNLLSALQLDPDETKKVLAENSRKITVLRVNERSLTRQYTTLLEMERHLRKENEKLKDEITHMEAAVIGKIGNLQRFKETASFKIAALQKVLDSSVPLSELELANKQYNALTAKYRDMLQKDNLLVQRTTNMEHMEHENESLKAQINLLNKELEITKEKLHTVEQAWEQMTKLEDDNAMDKATKAITNNEILSISKKITMLEMKELNERQRAEHLQRMYEHLRNTVKQIEERNFELETKFAELTKINLEAQKVEQELRDELSKSVSKAVSDADRRQIMDLEKREMELKTEVSKLRELSDVAKMQVEALEARQQYRDQEVEFLRMQILDYQAQSDEKVVIAKLHQQIIALQGSESVALGKLETLKLKLQKVEIHNLRLDQKLDDREQALYFARLEGRNRAKHLQQTVQSLRRQFSGALPLAQQEKFSKTMIQLQNDKLKILEEVQHAQQERRNAENRALEVELKLKSLEELLHALKDTRGAQKVIERHMKMEELRLQELKLNRELVKHKEEVKYLRNVISEYEHTISNLEEEIVQQNKFHEERQMAWDQREVELQRQLDLYDHQQNEILGTAVKLEEATGSVPDPTLPLPQQLELALRKIQEHIRTILETRATCKSLEEKLKEKETAVWKAEQNVLSREKVINELRLRLPTTSETEKIMAKIGKKEDDPECHHAIKIAHQTIANMQARLNQKEEVLKKYQHLLARAREEQEETAKKHEEDLRVLHQKLNVHTDNSLNKFRQTALELGKKTSLSVSDSKRFLCLAEMEQTVAEQDNSLASLVGKLKKTSSDLEKQKQITLMKIKEFETIRAQLQEKHTVDVDQLKDEVNELRNMLSRKEKALANVKAELEVQKEANSRAPTATMKNLLEQLKSQLAIKEKQQKALSKALLELRAEMTAHAEQQIISAASQREADMNVQEIVDRQTKELTTQIEELNNQITKLTDNLKISKTRESSLSHERDELNQELQRKKKAFAKMLTEKNEMEKENEELKKRIRKLSSIIQSKADEENLIDALQKKNKKLENELEKCEETEKKSVREDKTSKEEIIRWEEGKKWQIRMEGLRNKLREKEKEADALAKQLNTLKEIYTKTEKEKIILQKKLKTTGVTVDRVVGVRASETEKELEELRKRNLELENEVAYMRTQQAMPRDYAVEELHFKNQYLQEKLHALQKQCSRHTYSRPLTSGIGSDDQYRREQEVLKENLRLSSENIELRFQLEQANKDLPRLKDQVDDLKEMCELLKKEKEAVEQKLGSVRGAGRSGKTVPELEKTIGLMKKVVERVQRENEDLKKAPAVVSNEKLLDLEQENERLKSEMEKMKLHLRGELSMHYESKAKGMEKVITENERLRKELKKEADSGEKLRIAKNNLEILNEKLTVQLEETIKRLNLAESQFGRADSKSWKSVVTRMHETKVKEMEMEIGKKPQSITDLKQLLQEATEHEHDADKNLEDVKEQIELLKHLPEGERTEQSFIRELQLLRLTTSQLEKEKAELAHQVEDYKHHLHTYTSESPEETKKLRRELENCDPSFFEEIEDLKYNYNEEVKKNIILEERLKQLSEEFGIQVDSPGKVSVD</sequence>
<keyword evidence="7" id="KW-0966">Cell projection</keyword>
<evidence type="ECO:0000256" key="4">
    <source>
        <dbReference type="ARBA" id="ARBA00022794"/>
    </source>
</evidence>
<feature type="domain" description="Centrosomal protein of 290kDa coiled-coil region" evidence="9">
    <location>
        <begin position="1245"/>
        <end position="1372"/>
    </location>
</feature>
<reference evidence="10" key="1">
    <citation type="submission" date="2025-08" db="UniProtKB">
        <authorList>
            <consortium name="Ensembl"/>
        </authorList>
    </citation>
    <scope>IDENTIFICATION</scope>
</reference>
<feature type="coiled-coil region" evidence="8">
    <location>
        <begin position="2025"/>
        <end position="2207"/>
    </location>
</feature>
<feature type="coiled-coil region" evidence="8">
    <location>
        <begin position="1246"/>
        <end position="1355"/>
    </location>
</feature>
<protein>
    <submittedName>
        <fullName evidence="10">Centrosomal protein 290</fullName>
    </submittedName>
</protein>
<evidence type="ECO:0000256" key="7">
    <source>
        <dbReference type="ARBA" id="ARBA00023273"/>
    </source>
</evidence>
<dbReference type="GO" id="GO:0035869">
    <property type="term" value="C:ciliary transition zone"/>
    <property type="evidence" value="ECO:0007669"/>
    <property type="project" value="TreeGrafter"/>
</dbReference>
<evidence type="ECO:0000259" key="9">
    <source>
        <dbReference type="Pfam" id="PF16574"/>
    </source>
</evidence>
<feature type="coiled-coil region" evidence="8">
    <location>
        <begin position="1491"/>
        <end position="1550"/>
    </location>
</feature>
<keyword evidence="11" id="KW-1185">Reference proteome</keyword>
<dbReference type="PANTHER" id="PTHR18879">
    <property type="entry name" value="CENTROSOMAL PROTEIN OF 290 KDA"/>
    <property type="match status" value="1"/>
</dbReference>
<feature type="coiled-coil region" evidence="8">
    <location>
        <begin position="1629"/>
        <end position="1988"/>
    </location>
</feature>
<keyword evidence="6" id="KW-0206">Cytoskeleton</keyword>
<feature type="coiled-coil region" evidence="8">
    <location>
        <begin position="1029"/>
        <end position="1137"/>
    </location>
</feature>
<dbReference type="GO" id="GO:0001822">
    <property type="term" value="P:kidney development"/>
    <property type="evidence" value="ECO:0007669"/>
    <property type="project" value="TreeGrafter"/>
</dbReference>
<dbReference type="GO" id="GO:0034451">
    <property type="term" value="C:centriolar satellite"/>
    <property type="evidence" value="ECO:0007669"/>
    <property type="project" value="TreeGrafter"/>
</dbReference>
<dbReference type="GO" id="GO:1905515">
    <property type="term" value="P:non-motile cilium assembly"/>
    <property type="evidence" value="ECO:0007669"/>
    <property type="project" value="TreeGrafter"/>
</dbReference>
<feature type="coiled-coil region" evidence="8">
    <location>
        <begin position="856"/>
        <end position="883"/>
    </location>
</feature>
<dbReference type="Ensembl" id="ENSFTIT00000010507.1">
    <property type="protein sequence ID" value="ENSFTIP00000010067.1"/>
    <property type="gene ID" value="ENSFTIG00000005766.1"/>
</dbReference>
<evidence type="ECO:0000313" key="11">
    <source>
        <dbReference type="Proteomes" id="UP000694562"/>
    </source>
</evidence>